<reference evidence="2 3" key="1">
    <citation type="submission" date="2024-05" db="EMBL/GenBank/DDBJ databases">
        <title>Genetic variation in Jamaican populations of the coffee berry borer (Hypothenemus hampei).</title>
        <authorList>
            <person name="Errbii M."/>
            <person name="Myrie A."/>
        </authorList>
    </citation>
    <scope>NUCLEOTIDE SEQUENCE [LARGE SCALE GENOMIC DNA]</scope>
    <source>
        <strain evidence="2">JA-Hopewell-2020-01-JO</strain>
        <tissue evidence="2">Whole body</tissue>
    </source>
</reference>
<feature type="compositionally biased region" description="Basic and acidic residues" evidence="1">
    <location>
        <begin position="194"/>
        <end position="208"/>
    </location>
</feature>
<evidence type="ECO:0000256" key="1">
    <source>
        <dbReference type="SAM" id="MobiDB-lite"/>
    </source>
</evidence>
<name>A0ABD1FB49_HYPHA</name>
<accession>A0ABD1FB49</accession>
<organism evidence="2 3">
    <name type="scientific">Hypothenemus hampei</name>
    <name type="common">Coffee berry borer</name>
    <dbReference type="NCBI Taxonomy" id="57062"/>
    <lineage>
        <taxon>Eukaryota</taxon>
        <taxon>Metazoa</taxon>
        <taxon>Ecdysozoa</taxon>
        <taxon>Arthropoda</taxon>
        <taxon>Hexapoda</taxon>
        <taxon>Insecta</taxon>
        <taxon>Pterygota</taxon>
        <taxon>Neoptera</taxon>
        <taxon>Endopterygota</taxon>
        <taxon>Coleoptera</taxon>
        <taxon>Polyphaga</taxon>
        <taxon>Cucujiformia</taxon>
        <taxon>Curculionidae</taxon>
        <taxon>Scolytinae</taxon>
        <taxon>Hypothenemus</taxon>
    </lineage>
</organism>
<evidence type="ECO:0000313" key="3">
    <source>
        <dbReference type="Proteomes" id="UP001566132"/>
    </source>
</evidence>
<dbReference type="AlphaFoldDB" id="A0ABD1FB49"/>
<dbReference type="EMBL" id="JBDJPC010000001">
    <property type="protein sequence ID" value="KAL1516230.1"/>
    <property type="molecule type" value="Genomic_DNA"/>
</dbReference>
<comment type="caution">
    <text evidence="2">The sequence shown here is derived from an EMBL/GenBank/DDBJ whole genome shotgun (WGS) entry which is preliminary data.</text>
</comment>
<sequence length="208" mass="24788">MATERRGGDKKKNKFLKRRENIIQFIKKVFATIEKEIRKKEEIVTPEEYINIFKQHGKVFHLGKDIPDSDWKDAGKQILKPVSQWHMKFNQCKRFIIKRGKNNNITIHGELSYRSDMGVSKGVFKKNKFPTNIKPKTIPTGKRPKNLKLKDVSNLLKKHYGNEWHDMETLKYYKNVLEKYYNTIPEENNDHEDNDFCEKTDEFPETRV</sequence>
<keyword evidence="3" id="KW-1185">Reference proteome</keyword>
<proteinExistence type="predicted"/>
<dbReference type="Proteomes" id="UP001566132">
    <property type="component" value="Unassembled WGS sequence"/>
</dbReference>
<evidence type="ECO:0000313" key="2">
    <source>
        <dbReference type="EMBL" id="KAL1516230.1"/>
    </source>
</evidence>
<protein>
    <submittedName>
        <fullName evidence="2">Uncharacterized protein</fullName>
    </submittedName>
</protein>
<feature type="region of interest" description="Disordered" evidence="1">
    <location>
        <begin position="186"/>
        <end position="208"/>
    </location>
</feature>
<gene>
    <name evidence="2" type="ORF">ABEB36_000149</name>
</gene>